<gene>
    <name evidence="8" type="ORF">ANI01nite_29220</name>
</gene>
<dbReference type="SUPFAM" id="SSF103473">
    <property type="entry name" value="MFS general substrate transporter"/>
    <property type="match status" value="1"/>
</dbReference>
<feature type="transmembrane region" description="Helical" evidence="7">
    <location>
        <begin position="252"/>
        <end position="273"/>
    </location>
</feature>
<feature type="transmembrane region" description="Helical" evidence="7">
    <location>
        <begin position="167"/>
        <end position="189"/>
    </location>
</feature>
<organism evidence="8 9">
    <name type="scientific">Glutamicibacter nicotianae</name>
    <name type="common">Arthrobacter nicotianae</name>
    <dbReference type="NCBI Taxonomy" id="37929"/>
    <lineage>
        <taxon>Bacteria</taxon>
        <taxon>Bacillati</taxon>
        <taxon>Actinomycetota</taxon>
        <taxon>Actinomycetes</taxon>
        <taxon>Micrococcales</taxon>
        <taxon>Micrococcaceae</taxon>
        <taxon>Glutamicibacter</taxon>
    </lineage>
</organism>
<keyword evidence="5 7" id="KW-1133">Transmembrane helix</keyword>
<comment type="caution">
    <text evidence="8">The sequence shown here is derived from an EMBL/GenBank/DDBJ whole genome shotgun (WGS) entry which is preliminary data.</text>
</comment>
<keyword evidence="2" id="KW-0813">Transport</keyword>
<feature type="transmembrane region" description="Helical" evidence="7">
    <location>
        <begin position="280"/>
        <end position="303"/>
    </location>
</feature>
<dbReference type="PANTHER" id="PTHR43266">
    <property type="entry name" value="MACROLIDE-EFFLUX PROTEIN"/>
    <property type="match status" value="1"/>
</dbReference>
<evidence type="ECO:0000256" key="6">
    <source>
        <dbReference type="ARBA" id="ARBA00023136"/>
    </source>
</evidence>
<keyword evidence="3" id="KW-1003">Cell membrane</keyword>
<sequence length="414" mass="43189">MLSVLRDQAYAKLFGAQMIALLGTGLLTVALGLLAFDIAGNDAGLVLGLALTVKMVAYVAVAPLVNALVSHIPRKPVLVGSNVIRGLVALCLPFASEAWQIYVLIFVLQSASATFTPAFQAVIPSILPGEREYTKALSLSRLAYDMESLASPMLAAALLTVTSYHNLFAGTVIGFAASALLVAATRFPLIPPPQRMQFFHRLTGGTRAFWSARELRSLMALNLVVAAVSAMVIVNTVVLVKGELGRSQVDVALLLGAYGAGSMAVALGMPGLLERFEDSTVMLAGAVMMPLLLLIGATVIGWAQGAGQWAGLLGLWMALGAATASILTPSSRLLRRNSTEQTRPGVFAAQFSLSHACFLLTYPVAGVLGASIGLWGVAVVLVGIGAIGTVLAFASWRQPVVPVCGAESERGTNC</sequence>
<evidence type="ECO:0000313" key="9">
    <source>
        <dbReference type="Proteomes" id="UP000316242"/>
    </source>
</evidence>
<feature type="transmembrane region" description="Helical" evidence="7">
    <location>
        <begin position="347"/>
        <end position="366"/>
    </location>
</feature>
<dbReference type="InterPro" id="IPR036259">
    <property type="entry name" value="MFS_trans_sf"/>
</dbReference>
<dbReference type="Proteomes" id="UP000316242">
    <property type="component" value="Unassembled WGS sequence"/>
</dbReference>
<name>A0ABQ0RPH9_GLUNI</name>
<dbReference type="InterPro" id="IPR011701">
    <property type="entry name" value="MFS"/>
</dbReference>
<dbReference type="RefSeq" id="WP_141358822.1">
    <property type="nucleotide sequence ID" value="NZ_BAAAWM010000001.1"/>
</dbReference>
<evidence type="ECO:0000256" key="5">
    <source>
        <dbReference type="ARBA" id="ARBA00022989"/>
    </source>
</evidence>
<evidence type="ECO:0000256" key="4">
    <source>
        <dbReference type="ARBA" id="ARBA00022692"/>
    </source>
</evidence>
<comment type="subcellular location">
    <subcellularLocation>
        <location evidence="1">Cell membrane</location>
        <topology evidence="1">Multi-pass membrane protein</topology>
    </subcellularLocation>
</comment>
<feature type="transmembrane region" description="Helical" evidence="7">
    <location>
        <begin position="372"/>
        <end position="393"/>
    </location>
</feature>
<accession>A0ABQ0RPH9</accession>
<protein>
    <submittedName>
        <fullName evidence="8">MFS transporter</fullName>
    </submittedName>
</protein>
<keyword evidence="9" id="KW-1185">Reference proteome</keyword>
<keyword evidence="6 7" id="KW-0472">Membrane</keyword>
<evidence type="ECO:0000256" key="7">
    <source>
        <dbReference type="SAM" id="Phobius"/>
    </source>
</evidence>
<reference evidence="8 9" key="1">
    <citation type="submission" date="2019-06" db="EMBL/GenBank/DDBJ databases">
        <title>Whole genome shotgun sequence of Glutamicibacter nicotianae NBRC 14234.</title>
        <authorList>
            <person name="Hosoyama A."/>
            <person name="Uohara A."/>
            <person name="Ohji S."/>
            <person name="Ichikawa N."/>
        </authorList>
    </citation>
    <scope>NUCLEOTIDE SEQUENCE [LARGE SCALE GENOMIC DNA]</scope>
    <source>
        <strain evidence="8 9">NBRC 14234</strain>
    </source>
</reference>
<evidence type="ECO:0000313" key="8">
    <source>
        <dbReference type="EMBL" id="GEC13719.1"/>
    </source>
</evidence>
<feature type="transmembrane region" description="Helical" evidence="7">
    <location>
        <begin position="309"/>
        <end position="327"/>
    </location>
</feature>
<keyword evidence="4 7" id="KW-0812">Transmembrane</keyword>
<dbReference type="EMBL" id="BJNE01000017">
    <property type="protein sequence ID" value="GEC13719.1"/>
    <property type="molecule type" value="Genomic_DNA"/>
</dbReference>
<dbReference type="Pfam" id="PF07690">
    <property type="entry name" value="MFS_1"/>
    <property type="match status" value="1"/>
</dbReference>
<evidence type="ECO:0000256" key="3">
    <source>
        <dbReference type="ARBA" id="ARBA00022475"/>
    </source>
</evidence>
<dbReference type="CDD" id="cd06173">
    <property type="entry name" value="MFS_MefA_like"/>
    <property type="match status" value="1"/>
</dbReference>
<dbReference type="PANTHER" id="PTHR43266:SF2">
    <property type="entry name" value="MAJOR FACILITATOR SUPERFAMILY (MFS) PROFILE DOMAIN-CONTAINING PROTEIN"/>
    <property type="match status" value="1"/>
</dbReference>
<feature type="transmembrane region" description="Helical" evidence="7">
    <location>
        <begin position="45"/>
        <end position="65"/>
    </location>
</feature>
<evidence type="ECO:0000256" key="2">
    <source>
        <dbReference type="ARBA" id="ARBA00022448"/>
    </source>
</evidence>
<proteinExistence type="predicted"/>
<feature type="transmembrane region" description="Helical" evidence="7">
    <location>
        <begin position="220"/>
        <end position="240"/>
    </location>
</feature>
<dbReference type="Gene3D" id="1.20.1250.20">
    <property type="entry name" value="MFS general substrate transporter like domains"/>
    <property type="match status" value="1"/>
</dbReference>
<evidence type="ECO:0000256" key="1">
    <source>
        <dbReference type="ARBA" id="ARBA00004651"/>
    </source>
</evidence>
<feature type="transmembrane region" description="Helical" evidence="7">
    <location>
        <begin position="20"/>
        <end position="39"/>
    </location>
</feature>